<dbReference type="GO" id="GO:0016020">
    <property type="term" value="C:membrane"/>
    <property type="evidence" value="ECO:0007669"/>
    <property type="project" value="UniProtKB-SubCell"/>
</dbReference>
<dbReference type="InterPro" id="IPR000832">
    <property type="entry name" value="GPCR_2_secretin-like"/>
</dbReference>
<evidence type="ECO:0000313" key="5">
    <source>
        <dbReference type="EMBL" id="CAF2935842.1"/>
    </source>
</evidence>
<keyword evidence="3" id="KW-1133">Transmembrane helix</keyword>
<keyword evidence="2" id="KW-0812">Transmembrane</keyword>
<evidence type="ECO:0000256" key="2">
    <source>
        <dbReference type="ARBA" id="ARBA00022692"/>
    </source>
</evidence>
<dbReference type="Gene3D" id="1.20.1070.10">
    <property type="entry name" value="Rhodopsin 7-helix transmembrane proteins"/>
    <property type="match status" value="1"/>
</dbReference>
<dbReference type="Proteomes" id="UP000675881">
    <property type="component" value="Chromosome 5"/>
</dbReference>
<dbReference type="AlphaFoldDB" id="A0A7R8CXU4"/>
<keyword evidence="4" id="KW-0472">Membrane</keyword>
<evidence type="ECO:0000256" key="1">
    <source>
        <dbReference type="ARBA" id="ARBA00004141"/>
    </source>
</evidence>
<dbReference type="OrthoDB" id="6134459at2759"/>
<dbReference type="PANTHER" id="PTHR45902:SF1">
    <property type="entry name" value="LATROPHILIN RECEPTOR-LIKE PROTEIN A"/>
    <property type="match status" value="1"/>
</dbReference>
<dbReference type="EMBL" id="HG994584">
    <property type="protein sequence ID" value="CAF2935842.1"/>
    <property type="molecule type" value="Genomic_DNA"/>
</dbReference>
<keyword evidence="6" id="KW-1185">Reference proteome</keyword>
<gene>
    <name evidence="5" type="ORF">LSAA_10915</name>
</gene>
<protein>
    <submittedName>
        <fullName evidence="5">MTH</fullName>
    </submittedName>
</protein>
<evidence type="ECO:0000313" key="6">
    <source>
        <dbReference type="Proteomes" id="UP000675881"/>
    </source>
</evidence>
<dbReference type="InterPro" id="IPR053231">
    <property type="entry name" value="GPCR_LN-TM7"/>
</dbReference>
<accession>A0A7R8CXU4</accession>
<sequence length="633" mass="72513">MVYFKNADCLACSNQMYTQEDGFCYDPYNNISLFSMHRSIYSETTIPIERSIMKNYFNFGVPDSLSIMITFGLDSSKIMYSADSWFHNCPANHIWDPFSKCCRKIFCNIGSQVNKCDSSPISEGTGFNSLVLPSKEVHINLTAQVIMFNNTLEEVKNTLEDIFFSKFANTFSISMSRLSHIHVQYVETRKLSNELLIIRDWITSSLILIKEGIWRVPTDLPSVNEVLNAFNVILDISTESYEYSTQDLLASLVDLTMQNNFIISLSDEAYVSITSIQENSFYDQEDIWFWCRGGTLQTYLNEEFEIKINKSLDSDDLGNGLLSFNGMRSSERKIKFIGPKRFGVKENLEAWEYTVHPSGVEVCIELDIHGFGLDNIIETWLSLILRNLPGLNLMGLVGSTFAYQLLFITGAHRQTSSGKPIICILIAITIHFLTLVMFSWTNIIAWDLYKTFGKDGLLKKQRPKQTFMKYLIYSISLPSVIVGMAVAFNNTGVFLVDYVPFVLSTILNLVLYILTTMNIHKTATGVQNNRFSSSLSSIQSTSITSFDRRRKDRRNQKMKNVIIYIRMFSVLGITWFIGIIGMFIKPERSDIESVLMRFVVYSHVICNGLYGVFIFHYLWLQSKDLPITKIKIF</sequence>
<proteinExistence type="predicted"/>
<reference evidence="5" key="1">
    <citation type="submission" date="2021-02" db="EMBL/GenBank/DDBJ databases">
        <authorList>
            <person name="Bekaert M."/>
        </authorList>
    </citation>
    <scope>NUCLEOTIDE SEQUENCE</scope>
    <source>
        <strain evidence="5">IoA-00</strain>
    </source>
</reference>
<dbReference type="PANTHER" id="PTHR45902">
    <property type="entry name" value="LATROPHILIN RECEPTOR-LIKE PROTEIN A"/>
    <property type="match status" value="1"/>
</dbReference>
<organism evidence="5 6">
    <name type="scientific">Lepeophtheirus salmonis</name>
    <name type="common">Salmon louse</name>
    <name type="synonym">Caligus salmonis</name>
    <dbReference type="NCBI Taxonomy" id="72036"/>
    <lineage>
        <taxon>Eukaryota</taxon>
        <taxon>Metazoa</taxon>
        <taxon>Ecdysozoa</taxon>
        <taxon>Arthropoda</taxon>
        <taxon>Crustacea</taxon>
        <taxon>Multicrustacea</taxon>
        <taxon>Hexanauplia</taxon>
        <taxon>Copepoda</taxon>
        <taxon>Siphonostomatoida</taxon>
        <taxon>Caligidae</taxon>
        <taxon>Lepeophtheirus</taxon>
    </lineage>
</organism>
<dbReference type="Pfam" id="PF00002">
    <property type="entry name" value="7tm_2"/>
    <property type="match status" value="1"/>
</dbReference>
<evidence type="ECO:0000256" key="4">
    <source>
        <dbReference type="ARBA" id="ARBA00023136"/>
    </source>
</evidence>
<comment type="subcellular location">
    <subcellularLocation>
        <location evidence="1">Membrane</location>
        <topology evidence="1">Multi-pass membrane protein</topology>
    </subcellularLocation>
</comment>
<name>A0A7R8CXU4_LEPSM</name>
<evidence type="ECO:0000256" key="3">
    <source>
        <dbReference type="ARBA" id="ARBA00022989"/>
    </source>
</evidence>
<dbReference type="GO" id="GO:0004930">
    <property type="term" value="F:G protein-coupled receptor activity"/>
    <property type="evidence" value="ECO:0007669"/>
    <property type="project" value="InterPro"/>
</dbReference>